<dbReference type="Proteomes" id="UP000715095">
    <property type="component" value="Unassembled WGS sequence"/>
</dbReference>
<accession>A0ABS2DR67</accession>
<gene>
    <name evidence="1" type="ORF">H6A60_04955</name>
</gene>
<organism evidence="1 2">
    <name type="scientific">Sutterella massiliensis</name>
    <dbReference type="NCBI Taxonomy" id="1816689"/>
    <lineage>
        <taxon>Bacteria</taxon>
        <taxon>Pseudomonadati</taxon>
        <taxon>Pseudomonadota</taxon>
        <taxon>Betaproteobacteria</taxon>
        <taxon>Burkholderiales</taxon>
        <taxon>Sutterellaceae</taxon>
        <taxon>Sutterella</taxon>
    </lineage>
</organism>
<reference evidence="1 2" key="1">
    <citation type="journal article" date="2021" name="Sci. Rep.">
        <title>The distribution of antibiotic resistance genes in chicken gut microbiota commensals.</title>
        <authorList>
            <person name="Juricova H."/>
            <person name="Matiasovicova J."/>
            <person name="Kubasova T."/>
            <person name="Cejkova D."/>
            <person name="Rychlik I."/>
        </authorList>
    </citation>
    <scope>NUCLEOTIDE SEQUENCE [LARGE SCALE GENOMIC DNA]</scope>
    <source>
        <strain evidence="1 2">An829</strain>
    </source>
</reference>
<protein>
    <submittedName>
        <fullName evidence="1">Uncharacterized protein</fullName>
    </submittedName>
</protein>
<evidence type="ECO:0000313" key="1">
    <source>
        <dbReference type="EMBL" id="MBM6703831.1"/>
    </source>
</evidence>
<comment type="caution">
    <text evidence="1">The sequence shown here is derived from an EMBL/GenBank/DDBJ whole genome shotgun (WGS) entry which is preliminary data.</text>
</comment>
<proteinExistence type="predicted"/>
<dbReference type="EMBL" id="JACJJC010000006">
    <property type="protein sequence ID" value="MBM6703831.1"/>
    <property type="molecule type" value="Genomic_DNA"/>
</dbReference>
<evidence type="ECO:0000313" key="2">
    <source>
        <dbReference type="Proteomes" id="UP000715095"/>
    </source>
</evidence>
<sequence>MLLAAPHASAATKESDALADCLYENTTNADRDAMVQWAYVTIGKTRAAREVQTIPSAKTKAVEANAQKVLTNLVMKRCGKPAMKVLLKDPKNGLQDTLGSLAMKLINEEAQKRSSPLLSLTITDLLRP</sequence>
<name>A0ABS2DR67_9BURK</name>
<keyword evidence="2" id="KW-1185">Reference proteome</keyword>